<evidence type="ECO:0000313" key="1">
    <source>
        <dbReference type="EMBL" id="OLN85373.1"/>
    </source>
</evidence>
<accession>A0A1Q8RMG9</accession>
<dbReference type="OrthoDB" id="6730379at2759"/>
<protein>
    <submittedName>
        <fullName evidence="1">Putative transporter C417.10-like protein 8</fullName>
    </submittedName>
</protein>
<organism evidence="1 2">
    <name type="scientific">Colletotrichum chlorophyti</name>
    <dbReference type="NCBI Taxonomy" id="708187"/>
    <lineage>
        <taxon>Eukaryota</taxon>
        <taxon>Fungi</taxon>
        <taxon>Dikarya</taxon>
        <taxon>Ascomycota</taxon>
        <taxon>Pezizomycotina</taxon>
        <taxon>Sordariomycetes</taxon>
        <taxon>Hypocreomycetidae</taxon>
        <taxon>Glomerellales</taxon>
        <taxon>Glomerellaceae</taxon>
        <taxon>Colletotrichum</taxon>
    </lineage>
</organism>
<gene>
    <name evidence="1" type="ORF">CCHL11_09850</name>
</gene>
<reference evidence="1 2" key="1">
    <citation type="submission" date="2016-11" db="EMBL/GenBank/DDBJ databases">
        <title>Draft Genome Assembly of Colletotrichum chlorophyti a pathogen of herbaceous plants.</title>
        <authorList>
            <person name="Gan P."/>
            <person name="Narusaka M."/>
            <person name="Tsushima A."/>
            <person name="Narusaka Y."/>
            <person name="Takano Y."/>
            <person name="Shirasu K."/>
        </authorList>
    </citation>
    <scope>NUCLEOTIDE SEQUENCE [LARGE SCALE GENOMIC DNA]</scope>
    <source>
        <strain evidence="1 2">NTL11</strain>
    </source>
</reference>
<comment type="caution">
    <text evidence="1">The sequence shown here is derived from an EMBL/GenBank/DDBJ whole genome shotgun (WGS) entry which is preliminary data.</text>
</comment>
<proteinExistence type="predicted"/>
<keyword evidence="2" id="KW-1185">Reference proteome</keyword>
<dbReference type="AlphaFoldDB" id="A0A1Q8RMG9"/>
<sequence length="314" mass="34799">MKELMVPKPNKTLDQRSIGRTTQTYAAVLGNREDISLAGFEYSWAAALVYKLLINRFVASTLLFQGAVIMCHAVANGFTALGASINPGTNLAFSLYCSHKEGRGTSPRTSRHLETCISGGPLGSPLGTKSLTQREKAPVIVRIEHNNTSAESKQFKWSQFRKAATDLKTWLLFDCAVARYTPNGRLRMISRQVISAVLKPRPQGNGLFDAPTYAHLHAVGSYVGHSVTVKILFTPTYYGLFALDHTTADITIILICLAPFLVGVLRLRLIEQSSPRLPLDIVRKHGVLHVTHVRYCRPQCRQHLGRYFSVHEAS</sequence>
<dbReference type="Proteomes" id="UP000186583">
    <property type="component" value="Unassembled WGS sequence"/>
</dbReference>
<dbReference type="EMBL" id="MPGH01000178">
    <property type="protein sequence ID" value="OLN85373.1"/>
    <property type="molecule type" value="Genomic_DNA"/>
</dbReference>
<name>A0A1Q8RMG9_9PEZI</name>
<evidence type="ECO:0000313" key="2">
    <source>
        <dbReference type="Proteomes" id="UP000186583"/>
    </source>
</evidence>